<sequence>MERDYSSGATLSDEIPAVLRSDPQVREYLCTPSPSRDRNRSPSPQRPEGKNAHVKGHLGKRVAPYDERILSLSPDWSQARDDFRDHLARSKENHRLEVSEESSGSFYDLAYTASHETAVDRQRERQYRGQEECARRHDRDRYYRREQSPSPGHRERRHREEVYERHPALAADPSVAVTPKAPQTKVKMDFYLHPPKDMDDLMLRIDQHCLMSEDMATRWKVTGGFGKAELGKGGKGRFKNIQKGKGKDRWVEEGGGGYQMEYIRGPKPHKFEAGPIVFKDPLHELLKNIEHEPYFSYPTDDIPCPKPKDKYRCSYHAKWGHLVPTV</sequence>
<dbReference type="EMBL" id="JACTNZ010000012">
    <property type="protein sequence ID" value="KAG5521776.1"/>
    <property type="molecule type" value="Genomic_DNA"/>
</dbReference>
<protein>
    <submittedName>
        <fullName evidence="2">Uncharacterized protein</fullName>
    </submittedName>
</protein>
<keyword evidence="3" id="KW-1185">Reference proteome</keyword>
<proteinExistence type="predicted"/>
<evidence type="ECO:0000313" key="2">
    <source>
        <dbReference type="EMBL" id="KAG5521776.1"/>
    </source>
</evidence>
<organism evidence="2 3">
    <name type="scientific">Rhododendron griersonianum</name>
    <dbReference type="NCBI Taxonomy" id="479676"/>
    <lineage>
        <taxon>Eukaryota</taxon>
        <taxon>Viridiplantae</taxon>
        <taxon>Streptophyta</taxon>
        <taxon>Embryophyta</taxon>
        <taxon>Tracheophyta</taxon>
        <taxon>Spermatophyta</taxon>
        <taxon>Magnoliopsida</taxon>
        <taxon>eudicotyledons</taxon>
        <taxon>Gunneridae</taxon>
        <taxon>Pentapetalae</taxon>
        <taxon>asterids</taxon>
        <taxon>Ericales</taxon>
        <taxon>Ericaceae</taxon>
        <taxon>Ericoideae</taxon>
        <taxon>Rhodoreae</taxon>
        <taxon>Rhododendron</taxon>
    </lineage>
</organism>
<evidence type="ECO:0000256" key="1">
    <source>
        <dbReference type="SAM" id="MobiDB-lite"/>
    </source>
</evidence>
<comment type="caution">
    <text evidence="2">The sequence shown here is derived from an EMBL/GenBank/DDBJ whole genome shotgun (WGS) entry which is preliminary data.</text>
</comment>
<evidence type="ECO:0000313" key="3">
    <source>
        <dbReference type="Proteomes" id="UP000823749"/>
    </source>
</evidence>
<feature type="compositionally biased region" description="Basic and acidic residues" evidence="1">
    <location>
        <begin position="117"/>
        <end position="147"/>
    </location>
</feature>
<dbReference type="Proteomes" id="UP000823749">
    <property type="component" value="Chromosome 12"/>
</dbReference>
<feature type="region of interest" description="Disordered" evidence="1">
    <location>
        <begin position="1"/>
        <end position="60"/>
    </location>
</feature>
<dbReference type="AlphaFoldDB" id="A0AAV6HZ87"/>
<gene>
    <name evidence="2" type="ORF">RHGRI_034113</name>
</gene>
<accession>A0AAV6HZ87</accession>
<feature type="region of interest" description="Disordered" evidence="1">
    <location>
        <begin position="117"/>
        <end position="160"/>
    </location>
</feature>
<name>A0AAV6HZ87_9ERIC</name>
<reference evidence="2" key="1">
    <citation type="submission" date="2020-08" db="EMBL/GenBank/DDBJ databases">
        <title>Plant Genome Project.</title>
        <authorList>
            <person name="Zhang R.-G."/>
        </authorList>
    </citation>
    <scope>NUCLEOTIDE SEQUENCE</scope>
    <source>
        <strain evidence="2">WSP0</strain>
        <tissue evidence="2">Leaf</tissue>
    </source>
</reference>